<gene>
    <name evidence="2" type="ORF">ENSA7_19100</name>
</gene>
<dbReference type="RefSeq" id="WP_106088931.1">
    <property type="nucleotide sequence ID" value="NZ_PVNL01000042.1"/>
</dbReference>
<proteinExistence type="predicted"/>
<evidence type="ECO:0000313" key="3">
    <source>
        <dbReference type="Proteomes" id="UP000238823"/>
    </source>
</evidence>
<dbReference type="EMBL" id="PVNL01000042">
    <property type="protein sequence ID" value="PRQ08287.1"/>
    <property type="molecule type" value="Genomic_DNA"/>
</dbReference>
<dbReference type="AlphaFoldDB" id="A0A2S9YT57"/>
<dbReference type="Proteomes" id="UP000238823">
    <property type="component" value="Unassembled WGS sequence"/>
</dbReference>
<protein>
    <recommendedName>
        <fullName evidence="1">DUF2169 domain-containing protein</fullName>
    </recommendedName>
</protein>
<name>A0A2S9YT57_9BACT</name>
<sequence length="414" mass="45714">MSEASESGGREPIAEAYDAIVDFYPPESMPDMVYGLVKLSYDLIGEQAIPAKVEPLYHDIRLPETEPRWSPGSDFWPMKMQTDVIVRGSAFAPGGSPVRSQMIRVTVSGQQKLIAVFGDRAVEWPARGDVRFGAPEPYTQMPIVWGNAYGGFDPRVPVGADEMTVAMRARLEFDHPGVYPRNPFGKGYVVVDEPAQGLSLPNLEDPQQLLRPESLITGDPRRWYLQPLPACYEFTNAMMFPRSAWLGIEAWFHPPSDAPLREVLLSALPTNWHELPVVAPPDPLPPPVLQEGPIGLVFPPLEPGTPIIVEGMHPDRPHVGFHLPRAPKLDFYIEGKLFPAQAQLTCVLVQPDLGRASLTYVARHFDLPRVFVPGIHANIPLALMIDDQHTVPYLCPPTLRSQVEAGSPGQAGPK</sequence>
<dbReference type="Pfam" id="PF09937">
    <property type="entry name" value="DUF2169"/>
    <property type="match status" value="1"/>
</dbReference>
<comment type="caution">
    <text evidence="2">The sequence shown here is derived from an EMBL/GenBank/DDBJ whole genome shotgun (WGS) entry which is preliminary data.</text>
</comment>
<dbReference type="InterPro" id="IPR018683">
    <property type="entry name" value="DUF2169"/>
</dbReference>
<accession>A0A2S9YT57</accession>
<feature type="domain" description="DUF2169" evidence="1">
    <location>
        <begin position="36"/>
        <end position="360"/>
    </location>
</feature>
<reference evidence="2 3" key="1">
    <citation type="submission" date="2018-03" db="EMBL/GenBank/DDBJ databases">
        <title>Draft Genome Sequences of the Obligatory Marine Myxobacteria Enhygromyxa salina SWB007.</title>
        <authorList>
            <person name="Poehlein A."/>
            <person name="Moghaddam J.A."/>
            <person name="Harms H."/>
            <person name="Alanjari M."/>
            <person name="Koenig G.M."/>
            <person name="Daniel R."/>
            <person name="Schaeberle T.F."/>
        </authorList>
    </citation>
    <scope>NUCLEOTIDE SEQUENCE [LARGE SCALE GENOMIC DNA]</scope>
    <source>
        <strain evidence="2 3">SWB007</strain>
    </source>
</reference>
<evidence type="ECO:0000259" key="1">
    <source>
        <dbReference type="Pfam" id="PF09937"/>
    </source>
</evidence>
<organism evidence="2 3">
    <name type="scientific">Enhygromyxa salina</name>
    <dbReference type="NCBI Taxonomy" id="215803"/>
    <lineage>
        <taxon>Bacteria</taxon>
        <taxon>Pseudomonadati</taxon>
        <taxon>Myxococcota</taxon>
        <taxon>Polyangia</taxon>
        <taxon>Nannocystales</taxon>
        <taxon>Nannocystaceae</taxon>
        <taxon>Enhygromyxa</taxon>
    </lineage>
</organism>
<evidence type="ECO:0000313" key="2">
    <source>
        <dbReference type="EMBL" id="PRQ08287.1"/>
    </source>
</evidence>
<dbReference type="OrthoDB" id="233093at2"/>